<dbReference type="InterPro" id="IPR052781">
    <property type="entry name" value="Cys_protease_inhibitor_I42"/>
</dbReference>
<evidence type="ECO:0000256" key="3">
    <source>
        <dbReference type="SAM" id="SignalP"/>
    </source>
</evidence>
<dbReference type="Pfam" id="PF09394">
    <property type="entry name" value="Inhibitor_I42"/>
    <property type="match status" value="1"/>
</dbReference>
<dbReference type="InterPro" id="IPR036331">
    <property type="entry name" value="Chagasin-like_sf"/>
</dbReference>
<name>A0A1V2R926_9GAMM</name>
<evidence type="ECO:0000259" key="4">
    <source>
        <dbReference type="Pfam" id="PF09394"/>
    </source>
</evidence>
<evidence type="ECO:0000256" key="2">
    <source>
        <dbReference type="ARBA" id="ARBA00022704"/>
    </source>
</evidence>
<dbReference type="PANTHER" id="PTHR36530:SF1">
    <property type="entry name" value="AMOEBIASIN-1"/>
    <property type="match status" value="1"/>
</dbReference>
<dbReference type="RefSeq" id="WP_039355263.1">
    <property type="nucleotide sequence ID" value="NZ_JBEHFJ010000001.1"/>
</dbReference>
<protein>
    <submittedName>
        <fullName evidence="5">Chagasin</fullName>
    </submittedName>
</protein>
<dbReference type="Gene3D" id="2.60.40.2020">
    <property type="match status" value="1"/>
</dbReference>
<keyword evidence="1" id="KW-0646">Protease inhibitor</keyword>
<organism evidence="5 6">
    <name type="scientific">Pectobacterium actinidiae</name>
    <dbReference type="NCBI Taxonomy" id="1507808"/>
    <lineage>
        <taxon>Bacteria</taxon>
        <taxon>Pseudomonadati</taxon>
        <taxon>Pseudomonadota</taxon>
        <taxon>Gammaproteobacteria</taxon>
        <taxon>Enterobacterales</taxon>
        <taxon>Pectobacteriaceae</taxon>
        <taxon>Pectobacterium</taxon>
    </lineage>
</organism>
<dbReference type="OrthoDB" id="670336at2"/>
<evidence type="ECO:0000313" key="5">
    <source>
        <dbReference type="EMBL" id="ONK08855.1"/>
    </source>
</evidence>
<keyword evidence="3" id="KW-0732">Signal</keyword>
<keyword evidence="2" id="KW-0789">Thiol protease inhibitor</keyword>
<dbReference type="GO" id="GO:0004869">
    <property type="term" value="F:cysteine-type endopeptidase inhibitor activity"/>
    <property type="evidence" value="ECO:0007669"/>
    <property type="project" value="UniProtKB-KW"/>
</dbReference>
<evidence type="ECO:0000256" key="1">
    <source>
        <dbReference type="ARBA" id="ARBA00022690"/>
    </source>
</evidence>
<dbReference type="SUPFAM" id="SSF141066">
    <property type="entry name" value="ICP-like"/>
    <property type="match status" value="1"/>
</dbReference>
<comment type="caution">
    <text evidence="5">The sequence shown here is derived from an EMBL/GenBank/DDBJ whole genome shotgun (WGS) entry which is preliminary data.</text>
</comment>
<dbReference type="AlphaFoldDB" id="A0A1V2R926"/>
<dbReference type="Proteomes" id="UP000189286">
    <property type="component" value="Unassembled WGS sequence"/>
</dbReference>
<dbReference type="PANTHER" id="PTHR36530">
    <property type="entry name" value="INHIBITOR OF CYSTEINE PEPTIDASE"/>
    <property type="match status" value="1"/>
</dbReference>
<accession>A0A1V2R926</accession>
<dbReference type="EMBL" id="MPUJ01000001">
    <property type="protein sequence ID" value="ONK08855.1"/>
    <property type="molecule type" value="Genomic_DNA"/>
</dbReference>
<reference evidence="6" key="1">
    <citation type="submission" date="2016-11" db="EMBL/GenBank/DDBJ databases">
        <authorList>
            <person name="Panda P."/>
            <person name="Visnovsky S."/>
            <person name="Pitman A."/>
        </authorList>
    </citation>
    <scope>NUCLEOTIDE SEQUENCE [LARGE SCALE GENOMIC DNA]</scope>
    <source>
        <strain evidence="6">ICMP 9972</strain>
    </source>
</reference>
<gene>
    <name evidence="5" type="ORF">BSK71_01075</name>
</gene>
<proteinExistence type="predicted"/>
<evidence type="ECO:0000313" key="6">
    <source>
        <dbReference type="Proteomes" id="UP000189286"/>
    </source>
</evidence>
<dbReference type="InterPro" id="IPR018990">
    <property type="entry name" value="Prot_inh_I42_chagasin"/>
</dbReference>
<feature type="signal peptide" evidence="3">
    <location>
        <begin position="1"/>
        <end position="22"/>
    </location>
</feature>
<feature type="domain" description="Proteinase inhibitor I42 chagasin" evidence="4">
    <location>
        <begin position="33"/>
        <end position="119"/>
    </location>
</feature>
<feature type="chain" id="PRO_5010692059" evidence="3">
    <location>
        <begin position="23"/>
        <end position="121"/>
    </location>
</feature>
<sequence>MSKILTCVLSGMMMLVASGVYADEKANNLDGAAGKEVKLSLEANPTTGYSWMLESLPSELILVSSAYQQSKDCKEGMVGCGGEQTFYFIGKKSGKGTLTLIYGQPFDKSTWKEHKVSVEIK</sequence>